<keyword evidence="2" id="KW-1185">Reference proteome</keyword>
<dbReference type="EMBL" id="AP017313">
    <property type="protein sequence ID" value="BAU55525.1"/>
    <property type="molecule type" value="Genomic_DNA"/>
</dbReference>
<dbReference type="OrthoDB" id="794255at2"/>
<organism evidence="1 2">
    <name type="scientific">Mucilaginibacter gotjawali</name>
    <dbReference type="NCBI Taxonomy" id="1550579"/>
    <lineage>
        <taxon>Bacteria</taxon>
        <taxon>Pseudomonadati</taxon>
        <taxon>Bacteroidota</taxon>
        <taxon>Sphingobacteriia</taxon>
        <taxon>Sphingobacteriales</taxon>
        <taxon>Sphingobacteriaceae</taxon>
        <taxon>Mucilaginibacter</taxon>
    </lineage>
</organism>
<dbReference type="AlphaFoldDB" id="A0A110B3L7"/>
<accession>A0A110B3L7</accession>
<protein>
    <submittedName>
        <fullName evidence="1">Uncharacterized protein</fullName>
    </submittedName>
</protein>
<dbReference type="Proteomes" id="UP000218263">
    <property type="component" value="Chromosome"/>
</dbReference>
<dbReference type="PROSITE" id="PS51257">
    <property type="entry name" value="PROKAR_LIPOPROTEIN"/>
    <property type="match status" value="1"/>
</dbReference>
<evidence type="ECO:0000313" key="1">
    <source>
        <dbReference type="EMBL" id="BAU55525.1"/>
    </source>
</evidence>
<dbReference type="KEGG" id="mgot:MgSA37_03714"/>
<evidence type="ECO:0000313" key="2">
    <source>
        <dbReference type="Proteomes" id="UP000218263"/>
    </source>
</evidence>
<reference evidence="1 2" key="1">
    <citation type="submission" date="2015-12" db="EMBL/GenBank/DDBJ databases">
        <title>Genome sequence of Mucilaginibacter gotjawali.</title>
        <authorList>
            <person name="Lee J.S."/>
            <person name="Lee K.C."/>
            <person name="Kim K.K."/>
            <person name="Lee B.W."/>
        </authorList>
    </citation>
    <scope>NUCLEOTIDE SEQUENCE [LARGE SCALE GENOMIC DNA]</scope>
    <source>
        <strain evidence="1 2">SA3-7</strain>
    </source>
</reference>
<name>A0A110B3L7_9SPHI</name>
<sequence length="134" mass="15385">MNYLRRLFHLTPLFILSFSACKSTISADELYGKWKYIKVEHPHAYPPDTVSKHDLTYAVPYIQFSANNTLIIMWGGKLLSHGKFSIEGHNINYTESLPDGTTRKFPFWVAELTDKEIIFETRGDDGSQVTAVRQ</sequence>
<dbReference type="RefSeq" id="WP_096353887.1">
    <property type="nucleotide sequence ID" value="NZ_AP017313.1"/>
</dbReference>
<gene>
    <name evidence="1" type="ORF">MgSA37_03714</name>
</gene>
<proteinExistence type="predicted"/>